<evidence type="ECO:0000313" key="3">
    <source>
        <dbReference type="Proteomes" id="UP000034883"/>
    </source>
</evidence>
<organism evidence="2 3">
    <name type="scientific">Sandaracinus amylolyticus</name>
    <dbReference type="NCBI Taxonomy" id="927083"/>
    <lineage>
        <taxon>Bacteria</taxon>
        <taxon>Pseudomonadati</taxon>
        <taxon>Myxococcota</taxon>
        <taxon>Polyangia</taxon>
        <taxon>Polyangiales</taxon>
        <taxon>Sandaracinaceae</taxon>
        <taxon>Sandaracinus</taxon>
    </lineage>
</organism>
<dbReference type="OrthoDB" id="5495041at2"/>
<evidence type="ECO:0000313" key="2">
    <source>
        <dbReference type="EMBL" id="AKF11793.1"/>
    </source>
</evidence>
<dbReference type="Pfam" id="PF01381">
    <property type="entry name" value="HTH_3"/>
    <property type="match status" value="1"/>
</dbReference>
<dbReference type="AlphaFoldDB" id="A0A0F6WAR5"/>
<evidence type="ECO:0000259" key="1">
    <source>
        <dbReference type="SMART" id="SM00530"/>
    </source>
</evidence>
<dbReference type="RefSeq" id="WP_053238625.1">
    <property type="nucleotide sequence ID" value="NZ_CP011125.1"/>
</dbReference>
<accession>A0A0F6WAR5</accession>
<protein>
    <recommendedName>
        <fullName evidence="1">HTH cro/C1-type domain-containing protein</fullName>
    </recommendedName>
</protein>
<keyword evidence="3" id="KW-1185">Reference proteome</keyword>
<dbReference type="SUPFAM" id="SSF47413">
    <property type="entry name" value="lambda repressor-like DNA-binding domains"/>
    <property type="match status" value="2"/>
</dbReference>
<dbReference type="EMBL" id="CP011125">
    <property type="protein sequence ID" value="AKF11793.1"/>
    <property type="molecule type" value="Genomic_DNA"/>
</dbReference>
<dbReference type="InterPro" id="IPR025537">
    <property type="entry name" value="DUF4423"/>
</dbReference>
<feature type="domain" description="HTH cro/C1-type" evidence="1">
    <location>
        <begin position="19"/>
        <end position="72"/>
    </location>
</feature>
<reference evidence="2 3" key="1">
    <citation type="submission" date="2015-03" db="EMBL/GenBank/DDBJ databases">
        <title>Genome assembly of Sandaracinus amylolyticus DSM 53668.</title>
        <authorList>
            <person name="Sharma G."/>
            <person name="Subramanian S."/>
        </authorList>
    </citation>
    <scope>NUCLEOTIDE SEQUENCE [LARGE SCALE GENOMIC DNA]</scope>
    <source>
        <strain evidence="2 3">DSM 53668</strain>
    </source>
</reference>
<feature type="domain" description="HTH cro/C1-type" evidence="1">
    <location>
        <begin position="98"/>
        <end position="151"/>
    </location>
</feature>
<gene>
    <name evidence="2" type="ORF">DB32_008942</name>
</gene>
<dbReference type="SMART" id="SM00530">
    <property type="entry name" value="HTH_XRE"/>
    <property type="match status" value="2"/>
</dbReference>
<dbReference type="InterPro" id="IPR001387">
    <property type="entry name" value="Cro/C1-type_HTH"/>
</dbReference>
<dbReference type="CDD" id="cd00093">
    <property type="entry name" value="HTH_XRE"/>
    <property type="match status" value="2"/>
</dbReference>
<dbReference type="Pfam" id="PF14394">
    <property type="entry name" value="DUF4423"/>
    <property type="match status" value="1"/>
</dbReference>
<name>A0A0F6WAR5_9BACT</name>
<sequence>MTTERTSTPFDARAASAEIVRALRGARSQRALSARLGYRVNVLTGWESGKRAPPAHEVLRLARRVGRDVRAALVAFDARLDAVIAAREPAGPELVASILRTLIDERTHTEVARALGETRTTVARWALGRTAPRFGDLLRIVDLTTHRLVDFVACFADPAAIPAVAHEHARIEAQRALLREDPAFAVVLPVLTLRDYRRLARHREGWIAKRVGIDVAQERRALELLEAAGAIRRHRGKWEVLHDRRVDVRHDRATVARLQQHWARVAADRTARVPGDVTRFHLVSVAESDLETLRRGLAELYERLDATLAGARDPERVVLVGVMLQVLDRAPE</sequence>
<dbReference type="InterPro" id="IPR010982">
    <property type="entry name" value="Lambda_DNA-bd_dom_sf"/>
</dbReference>
<dbReference type="Proteomes" id="UP000034883">
    <property type="component" value="Chromosome"/>
</dbReference>
<proteinExistence type="predicted"/>
<dbReference type="KEGG" id="samy:DB32_008942"/>
<dbReference type="GO" id="GO:0003677">
    <property type="term" value="F:DNA binding"/>
    <property type="evidence" value="ECO:0007669"/>
    <property type="project" value="InterPro"/>
</dbReference>